<dbReference type="EMBL" id="RSCL01000057">
    <property type="protein sequence ID" value="RUS93591.1"/>
    <property type="molecule type" value="Genomic_DNA"/>
</dbReference>
<dbReference type="OrthoDB" id="513186at2"/>
<evidence type="ECO:0000313" key="2">
    <source>
        <dbReference type="Proteomes" id="UP000271624"/>
    </source>
</evidence>
<reference evidence="1" key="1">
    <citation type="submission" date="2018-12" db="EMBL/GenBank/DDBJ databases">
        <authorList>
            <person name="Will S."/>
            <person name="Neumann-Schaal M."/>
            <person name="Henke P."/>
        </authorList>
    </citation>
    <scope>NUCLEOTIDE SEQUENCE</scope>
    <source>
        <strain evidence="1">PCC 7102</strain>
    </source>
</reference>
<reference evidence="1" key="2">
    <citation type="journal article" date="2019" name="Genome Biol. Evol.">
        <title>Day and night: Metabolic profiles and evolutionary relationships of six axenic non-marine cyanobacteria.</title>
        <authorList>
            <person name="Will S.E."/>
            <person name="Henke P."/>
            <person name="Boedeker C."/>
            <person name="Huang S."/>
            <person name="Brinkmann H."/>
            <person name="Rohde M."/>
            <person name="Jarek M."/>
            <person name="Friedl T."/>
            <person name="Seufert S."/>
            <person name="Schumacher M."/>
            <person name="Overmann J."/>
            <person name="Neumann-Schaal M."/>
            <person name="Petersen J."/>
        </authorList>
    </citation>
    <scope>NUCLEOTIDE SEQUENCE [LARGE SCALE GENOMIC DNA]</scope>
    <source>
        <strain evidence="1">PCC 7102</strain>
    </source>
</reference>
<gene>
    <name evidence="1" type="ORF">DSM106972_095810</name>
</gene>
<evidence type="ECO:0008006" key="3">
    <source>
        <dbReference type="Google" id="ProtNLM"/>
    </source>
</evidence>
<dbReference type="AlphaFoldDB" id="A0A433UIC1"/>
<sequence length="133" mass="15218">MTAPTSIRERAIALLEQLPGESLERAVEFLEALSHEAFKVSEAPKSEKGEATLLQIIQNRLSPEEQNRLTYLRLQNEAGEITDTEHHELLMYIERVEQQDAKRAEALIQLAQLRNVDLKMLIDEFLPKHSGIM</sequence>
<keyword evidence="2" id="KW-1185">Reference proteome</keyword>
<protein>
    <recommendedName>
        <fullName evidence="3">STAS/SEC14 domain-containing protein</fullName>
    </recommendedName>
</protein>
<proteinExistence type="predicted"/>
<dbReference type="Proteomes" id="UP000271624">
    <property type="component" value="Unassembled WGS sequence"/>
</dbReference>
<evidence type="ECO:0000313" key="1">
    <source>
        <dbReference type="EMBL" id="RUS93591.1"/>
    </source>
</evidence>
<name>A0A433UIC1_9CYAN</name>
<comment type="caution">
    <text evidence="1">The sequence shown here is derived from an EMBL/GenBank/DDBJ whole genome shotgun (WGS) entry which is preliminary data.</text>
</comment>
<dbReference type="RefSeq" id="WP_127087495.1">
    <property type="nucleotide sequence ID" value="NZ_RSCL01000057.1"/>
</dbReference>
<organism evidence="1 2">
    <name type="scientific">Dulcicalothrix desertica PCC 7102</name>
    <dbReference type="NCBI Taxonomy" id="232991"/>
    <lineage>
        <taxon>Bacteria</taxon>
        <taxon>Bacillati</taxon>
        <taxon>Cyanobacteriota</taxon>
        <taxon>Cyanophyceae</taxon>
        <taxon>Nostocales</taxon>
        <taxon>Calotrichaceae</taxon>
        <taxon>Dulcicalothrix</taxon>
    </lineage>
</organism>
<accession>A0A433UIC1</accession>